<dbReference type="InParanoid" id="G4TZ82"/>
<dbReference type="EC" id="2.1.1.211" evidence="3 11"/>
<dbReference type="OrthoDB" id="10047021at2759"/>
<comment type="function">
    <text evidence="11">Adenosyl-L-methionine (AdoMet)-dependent tRNA (uracil-O(2)-)-methyltransferase.</text>
</comment>
<evidence type="ECO:0000256" key="10">
    <source>
        <dbReference type="ARBA" id="ARBA00047957"/>
    </source>
</evidence>
<keyword evidence="7 11" id="KW-0808">Transferase</keyword>
<dbReference type="AlphaFoldDB" id="G4TZ82"/>
<evidence type="ECO:0000256" key="9">
    <source>
        <dbReference type="ARBA" id="ARBA00022694"/>
    </source>
</evidence>
<dbReference type="Proteomes" id="UP000007148">
    <property type="component" value="Unassembled WGS sequence"/>
</dbReference>
<proteinExistence type="inferred from homology"/>
<organism evidence="13 14">
    <name type="scientific">Serendipita indica (strain DSM 11827)</name>
    <name type="common">Root endophyte fungus</name>
    <name type="synonym">Piriformospora indica</name>
    <dbReference type="NCBI Taxonomy" id="1109443"/>
    <lineage>
        <taxon>Eukaryota</taxon>
        <taxon>Fungi</taxon>
        <taxon>Dikarya</taxon>
        <taxon>Basidiomycota</taxon>
        <taxon>Agaricomycotina</taxon>
        <taxon>Agaricomycetes</taxon>
        <taxon>Sebacinales</taxon>
        <taxon>Serendipitaceae</taxon>
        <taxon>Serendipita</taxon>
    </lineage>
</organism>
<keyword evidence="5 11" id="KW-0963">Cytoplasm</keyword>
<protein>
    <recommendedName>
        <fullName evidence="4 11">tRNA (uracil-O(2)-)-methyltransferase</fullName>
        <ecNumber evidence="3 11">2.1.1.211</ecNumber>
    </recommendedName>
</protein>
<keyword evidence="8 11" id="KW-0949">S-adenosyl-L-methionine</keyword>
<evidence type="ECO:0000256" key="11">
    <source>
        <dbReference type="RuleBase" id="RU368004"/>
    </source>
</evidence>
<evidence type="ECO:0000256" key="2">
    <source>
        <dbReference type="ARBA" id="ARBA00009056"/>
    </source>
</evidence>
<dbReference type="InterPro" id="IPR011671">
    <property type="entry name" value="tRNA_uracil_MeTrfase"/>
</dbReference>
<keyword evidence="6 11" id="KW-0489">Methyltransferase</keyword>
<evidence type="ECO:0000256" key="12">
    <source>
        <dbReference type="SAM" id="MobiDB-lite"/>
    </source>
</evidence>
<feature type="region of interest" description="Disordered" evidence="12">
    <location>
        <begin position="347"/>
        <end position="369"/>
    </location>
</feature>
<evidence type="ECO:0000313" key="13">
    <source>
        <dbReference type="EMBL" id="CCA76625.1"/>
    </source>
</evidence>
<evidence type="ECO:0000256" key="7">
    <source>
        <dbReference type="ARBA" id="ARBA00022679"/>
    </source>
</evidence>
<dbReference type="GO" id="GO:0030488">
    <property type="term" value="P:tRNA methylation"/>
    <property type="evidence" value="ECO:0007669"/>
    <property type="project" value="UniProtKB-UniRule"/>
</dbReference>
<sequence length="369" mass="41409">MAQVSERTSFRAQMAKGDMEAIKQEAFDVKWVPVARCSIQFPPNRFESVVLNLIEHPELTSKLILRAEILWDSAKEGATPGRFPTMPADGQASRQPNCFDPPQISGYRHRQTIVRKLCAKVPERDASITQQCFLYDGGSEGCVLVILKPNLDPGMKMPFYHPQVGGLAFRYLPSTNEDTEVEYQGTIHLDLLPLEYGTASAQLTERDIRTCTILLETIAKHGWGAHTGYKKRMHHDTVVARNPYQDLYQEMKAKYKHLTSVWAESTDPIKNVFEDIGIATFLILLWRDMYPPELSEPESSGHPPGGFVDIGCGAGLLVHILISEGFHGEGIDIRARKSWKQYPPETQSHLHVHGIDPTASSYPPSDIFP</sequence>
<name>G4TZ82_SERID</name>
<evidence type="ECO:0000256" key="4">
    <source>
        <dbReference type="ARBA" id="ARBA00017788"/>
    </source>
</evidence>
<dbReference type="OMA" id="DIRTCTI"/>
<evidence type="ECO:0000313" key="14">
    <source>
        <dbReference type="Proteomes" id="UP000007148"/>
    </source>
</evidence>
<feature type="non-terminal residue" evidence="13">
    <location>
        <position position="1"/>
    </location>
</feature>
<dbReference type="GO" id="GO:0141101">
    <property type="term" value="F:tRNA(Ser) (uridine(44)-2'-O-)-methyltransferase activity"/>
    <property type="evidence" value="ECO:0007669"/>
    <property type="project" value="UniProtKB-EC"/>
</dbReference>
<dbReference type="FunCoup" id="G4TZ82">
    <property type="interactions" value="31"/>
</dbReference>
<gene>
    <name evidence="13" type="ORF">PIIN_10616</name>
</gene>
<dbReference type="PANTHER" id="PTHR21210">
    <property type="entry name" value="TRNA (URACIL-O(2)-)-METHYLTRANSFERASE-RELATED"/>
    <property type="match status" value="1"/>
</dbReference>
<evidence type="ECO:0000256" key="1">
    <source>
        <dbReference type="ARBA" id="ARBA00004496"/>
    </source>
</evidence>
<dbReference type="STRING" id="1109443.G4TZ82"/>
<dbReference type="eggNOG" id="KOG3790">
    <property type="taxonomic scope" value="Eukaryota"/>
</dbReference>
<dbReference type="PANTHER" id="PTHR21210:SF0">
    <property type="entry name" value="TRNA (URACIL-O(2)-)-METHYLTRANSFERASE-RELATED"/>
    <property type="match status" value="1"/>
</dbReference>
<reference evidence="13 14" key="1">
    <citation type="journal article" date="2011" name="PLoS Pathog.">
        <title>Endophytic Life Strategies Decoded by Genome and Transcriptome Analyses of the Mutualistic Root Symbiont Piriformospora indica.</title>
        <authorList>
            <person name="Zuccaro A."/>
            <person name="Lahrmann U."/>
            <person name="Guldener U."/>
            <person name="Langen G."/>
            <person name="Pfiffi S."/>
            <person name="Biedenkopf D."/>
            <person name="Wong P."/>
            <person name="Samans B."/>
            <person name="Grimm C."/>
            <person name="Basiewicz M."/>
            <person name="Murat C."/>
            <person name="Martin F."/>
            <person name="Kogel K.H."/>
        </authorList>
    </citation>
    <scope>NUCLEOTIDE SEQUENCE [LARGE SCALE GENOMIC DNA]</scope>
    <source>
        <strain evidence="13 14">DSM 11827</strain>
    </source>
</reference>
<comment type="caution">
    <text evidence="13">The sequence shown here is derived from an EMBL/GenBank/DDBJ whole genome shotgun (WGS) entry which is preliminary data.</text>
</comment>
<dbReference type="Pfam" id="PF07757">
    <property type="entry name" value="AdoMet_MTase"/>
    <property type="match status" value="1"/>
</dbReference>
<keyword evidence="14" id="KW-1185">Reference proteome</keyword>
<accession>G4TZ82</accession>
<dbReference type="HOGENOM" id="CLU_018580_2_1_1"/>
<dbReference type="EMBL" id="CAFZ01000877">
    <property type="protein sequence ID" value="CCA76625.1"/>
    <property type="molecule type" value="Genomic_DNA"/>
</dbReference>
<comment type="similarity">
    <text evidence="2 11">Belongs to the TRM44 family.</text>
</comment>
<dbReference type="GO" id="GO:0005737">
    <property type="term" value="C:cytoplasm"/>
    <property type="evidence" value="ECO:0007669"/>
    <property type="project" value="UniProtKB-SubCell"/>
</dbReference>
<keyword evidence="9 11" id="KW-0819">tRNA processing</keyword>
<comment type="subcellular location">
    <subcellularLocation>
        <location evidence="1 11">Cytoplasm</location>
    </subcellularLocation>
</comment>
<evidence type="ECO:0000256" key="3">
    <source>
        <dbReference type="ARBA" id="ARBA00012795"/>
    </source>
</evidence>
<evidence type="ECO:0000256" key="5">
    <source>
        <dbReference type="ARBA" id="ARBA00022490"/>
    </source>
</evidence>
<evidence type="ECO:0000256" key="8">
    <source>
        <dbReference type="ARBA" id="ARBA00022691"/>
    </source>
</evidence>
<comment type="catalytic activity">
    <reaction evidence="10 11">
        <text>uridine(44) in tRNA(Ser) + S-adenosyl-L-methionine = 2'-O-methyluridine(44) in tRNA(Ser) + S-adenosyl-L-homocysteine + H(+)</text>
        <dbReference type="Rhea" id="RHEA:43100"/>
        <dbReference type="Rhea" id="RHEA-COMP:10339"/>
        <dbReference type="Rhea" id="RHEA-COMP:10340"/>
        <dbReference type="ChEBI" id="CHEBI:15378"/>
        <dbReference type="ChEBI" id="CHEBI:57856"/>
        <dbReference type="ChEBI" id="CHEBI:59789"/>
        <dbReference type="ChEBI" id="CHEBI:65315"/>
        <dbReference type="ChEBI" id="CHEBI:74478"/>
        <dbReference type="EC" id="2.1.1.211"/>
    </reaction>
</comment>
<evidence type="ECO:0000256" key="6">
    <source>
        <dbReference type="ARBA" id="ARBA00022603"/>
    </source>
</evidence>